<protein>
    <recommendedName>
        <fullName evidence="4">Inhibitor of g-type lysozyme</fullName>
    </recommendedName>
</protein>
<reference evidence="2 3" key="1">
    <citation type="submission" date="2020-05" db="EMBL/GenBank/DDBJ databases">
        <title>Complete genome sequence of Deefgea sp. D17.</title>
        <authorList>
            <person name="Bae J.-W."/>
            <person name="Han J.E."/>
        </authorList>
    </citation>
    <scope>NUCLEOTIDE SEQUENCE [LARGE SCALE GENOMIC DNA]</scope>
    <source>
        <strain evidence="2 3">D17</strain>
    </source>
</reference>
<evidence type="ECO:0000313" key="3">
    <source>
        <dbReference type="Proteomes" id="UP000504844"/>
    </source>
</evidence>
<dbReference type="Proteomes" id="UP000504844">
    <property type="component" value="Chromosome"/>
</dbReference>
<evidence type="ECO:0008006" key="4">
    <source>
        <dbReference type="Google" id="ProtNLM"/>
    </source>
</evidence>
<feature type="chain" id="PRO_5026775227" description="Inhibitor of g-type lysozyme" evidence="1">
    <location>
        <begin position="22"/>
        <end position="236"/>
    </location>
</feature>
<gene>
    <name evidence="2" type="ORF">HQN60_06145</name>
</gene>
<feature type="signal peptide" evidence="1">
    <location>
        <begin position="1"/>
        <end position="21"/>
    </location>
</feature>
<proteinExistence type="predicted"/>
<dbReference type="KEGG" id="dee:HQN60_06145"/>
<keyword evidence="1" id="KW-0732">Signal</keyword>
<name>A0A6M8SX70_9NEIS</name>
<dbReference type="AlphaFoldDB" id="A0A6M8SX70"/>
<accession>A0A6M8SX70</accession>
<sequence length="236" mass="25421">MFLRAIVLSVCVLLPLGLVQAQDLTTIPVHFAKGQSSTVLKGQIKGYQYIDYTLNAKAGQRLTAVYSSRQLSSYFNILPPGSSDEALFVGASAGNTYRGILPASGEYKLRVYIMRNAARRNETAKFTLKVAIDTPPASDAKVSGTPYHATGTIPCVAGQSRECQFGVVRQGQGSAEVTIQLAQGQRVIRFDHGTATGYTATPMSHGDFSQQKQKDVSHIQIGAEQYEIPDAVIYGG</sequence>
<organism evidence="2 3">
    <name type="scientific">Deefgea piscis</name>
    <dbReference type="NCBI Taxonomy" id="2739061"/>
    <lineage>
        <taxon>Bacteria</taxon>
        <taxon>Pseudomonadati</taxon>
        <taxon>Pseudomonadota</taxon>
        <taxon>Betaproteobacteria</taxon>
        <taxon>Neisseriales</taxon>
        <taxon>Chitinibacteraceae</taxon>
        <taxon>Deefgea</taxon>
    </lineage>
</organism>
<evidence type="ECO:0000313" key="2">
    <source>
        <dbReference type="EMBL" id="QKJ66317.1"/>
    </source>
</evidence>
<dbReference type="RefSeq" id="WP_173532821.1">
    <property type="nucleotide sequence ID" value="NZ_CP054143.1"/>
</dbReference>
<dbReference type="Gene3D" id="2.60.120.380">
    <property type="match status" value="1"/>
</dbReference>
<dbReference type="EMBL" id="CP054143">
    <property type="protein sequence ID" value="QKJ66317.1"/>
    <property type="molecule type" value="Genomic_DNA"/>
</dbReference>
<evidence type="ECO:0000256" key="1">
    <source>
        <dbReference type="SAM" id="SignalP"/>
    </source>
</evidence>
<keyword evidence="3" id="KW-1185">Reference proteome</keyword>